<sequence>MGVMRFGNRRKLIMRYIRPFEVLQRVGEVVYELSLPPSLSGIHSIFHVFMLKKYHADNSYVIQWDSILLDQNLEFEEESVTILDKQVRKLRSKDIASVKVQWKHRPIAEMTYEKESDMRSRYPDLFTRPGVGL</sequence>
<protein>
    <recommendedName>
        <fullName evidence="1">Tf2-1-like SH3-like domain-containing protein</fullName>
    </recommendedName>
</protein>
<dbReference type="SUPFAM" id="SSF54160">
    <property type="entry name" value="Chromo domain-like"/>
    <property type="match status" value="1"/>
</dbReference>
<dbReference type="PANTHER" id="PTHR46148:SF60">
    <property type="entry name" value="CHROMO DOMAIN-CONTAINING PROTEIN"/>
    <property type="match status" value="1"/>
</dbReference>
<proteinExistence type="predicted"/>
<dbReference type="Pfam" id="PF24626">
    <property type="entry name" value="SH3_Tf2-1"/>
    <property type="match status" value="1"/>
</dbReference>
<feature type="domain" description="Tf2-1-like SH3-like" evidence="1">
    <location>
        <begin position="5"/>
        <end position="55"/>
    </location>
</feature>
<comment type="caution">
    <text evidence="2">The sequence shown here is derived from an EMBL/GenBank/DDBJ whole genome shotgun (WGS) entry which is preliminary data.</text>
</comment>
<organism evidence="2 3">
    <name type="scientific">Anisodus acutangulus</name>
    <dbReference type="NCBI Taxonomy" id="402998"/>
    <lineage>
        <taxon>Eukaryota</taxon>
        <taxon>Viridiplantae</taxon>
        <taxon>Streptophyta</taxon>
        <taxon>Embryophyta</taxon>
        <taxon>Tracheophyta</taxon>
        <taxon>Spermatophyta</taxon>
        <taxon>Magnoliopsida</taxon>
        <taxon>eudicotyledons</taxon>
        <taxon>Gunneridae</taxon>
        <taxon>Pentapetalae</taxon>
        <taxon>asterids</taxon>
        <taxon>lamiids</taxon>
        <taxon>Solanales</taxon>
        <taxon>Solanaceae</taxon>
        <taxon>Solanoideae</taxon>
        <taxon>Hyoscyameae</taxon>
        <taxon>Anisodus</taxon>
    </lineage>
</organism>
<accession>A0A9Q1R9B6</accession>
<evidence type="ECO:0000313" key="2">
    <source>
        <dbReference type="EMBL" id="KAJ8544115.1"/>
    </source>
</evidence>
<keyword evidence="3" id="KW-1185">Reference proteome</keyword>
<name>A0A9Q1R9B6_9SOLA</name>
<evidence type="ECO:0000313" key="3">
    <source>
        <dbReference type="Proteomes" id="UP001152561"/>
    </source>
</evidence>
<reference evidence="3" key="1">
    <citation type="journal article" date="2023" name="Proc. Natl. Acad. Sci. U.S.A.">
        <title>Genomic and structural basis for evolution of tropane alkaloid biosynthesis.</title>
        <authorList>
            <person name="Wanga Y.-J."/>
            <person name="Taina T."/>
            <person name="Yua J.-Y."/>
            <person name="Lia J."/>
            <person name="Xua B."/>
            <person name="Chenc J."/>
            <person name="D'Auriad J.C."/>
            <person name="Huanga J.-P."/>
            <person name="Huanga S.-X."/>
        </authorList>
    </citation>
    <scope>NUCLEOTIDE SEQUENCE [LARGE SCALE GENOMIC DNA]</scope>
    <source>
        <strain evidence="3">cv. KIB-2019</strain>
    </source>
</reference>
<dbReference type="OrthoDB" id="1931063at2759"/>
<evidence type="ECO:0000259" key="1">
    <source>
        <dbReference type="Pfam" id="PF24626"/>
    </source>
</evidence>
<dbReference type="Proteomes" id="UP001152561">
    <property type="component" value="Unassembled WGS sequence"/>
</dbReference>
<dbReference type="InterPro" id="IPR016197">
    <property type="entry name" value="Chromo-like_dom_sf"/>
</dbReference>
<dbReference type="InterPro" id="IPR056924">
    <property type="entry name" value="SH3_Tf2-1"/>
</dbReference>
<dbReference type="AlphaFoldDB" id="A0A9Q1R9B6"/>
<dbReference type="PANTHER" id="PTHR46148">
    <property type="entry name" value="CHROMO DOMAIN-CONTAINING PROTEIN"/>
    <property type="match status" value="1"/>
</dbReference>
<gene>
    <name evidence="2" type="ORF">K7X08_028626</name>
</gene>
<dbReference type="EMBL" id="JAJAGQ010000014">
    <property type="protein sequence ID" value="KAJ8544115.1"/>
    <property type="molecule type" value="Genomic_DNA"/>
</dbReference>